<dbReference type="EMBL" id="JADFTS010000003">
    <property type="protein sequence ID" value="KAF9614175.1"/>
    <property type="molecule type" value="Genomic_DNA"/>
</dbReference>
<evidence type="ECO:0000313" key="2">
    <source>
        <dbReference type="EMBL" id="KAF9614175.1"/>
    </source>
</evidence>
<reference evidence="2 3" key="1">
    <citation type="submission" date="2020-10" db="EMBL/GenBank/DDBJ databases">
        <title>The Coptis chinensis genome and diversification of protoberbering-type alkaloids.</title>
        <authorList>
            <person name="Wang B."/>
            <person name="Shu S."/>
            <person name="Song C."/>
            <person name="Liu Y."/>
        </authorList>
    </citation>
    <scope>NUCLEOTIDE SEQUENCE [LARGE SCALE GENOMIC DNA]</scope>
    <source>
        <strain evidence="2">HL-2020</strain>
        <tissue evidence="2">Leaf</tissue>
    </source>
</reference>
<feature type="domain" description="F-box" evidence="1">
    <location>
        <begin position="13"/>
        <end position="65"/>
    </location>
</feature>
<evidence type="ECO:0000259" key="1">
    <source>
        <dbReference type="PROSITE" id="PS50181"/>
    </source>
</evidence>
<name>A0A835I9W5_9MAGN</name>
<proteinExistence type="predicted"/>
<gene>
    <name evidence="2" type="ORF">IFM89_015683</name>
</gene>
<keyword evidence="3" id="KW-1185">Reference proteome</keyword>
<dbReference type="Proteomes" id="UP000631114">
    <property type="component" value="Unassembled WGS sequence"/>
</dbReference>
<dbReference type="InterPro" id="IPR036047">
    <property type="entry name" value="F-box-like_dom_sf"/>
</dbReference>
<dbReference type="Gene3D" id="1.20.1280.50">
    <property type="match status" value="1"/>
</dbReference>
<dbReference type="AlphaFoldDB" id="A0A835I9W5"/>
<accession>A0A835I9W5</accession>
<dbReference type="OrthoDB" id="3219396at2759"/>
<protein>
    <recommendedName>
        <fullName evidence="1">F-box domain-containing protein</fullName>
    </recommendedName>
</protein>
<dbReference type="Pfam" id="PF12937">
    <property type="entry name" value="F-box-like"/>
    <property type="match status" value="1"/>
</dbReference>
<sequence>MRTRQMNKRKRIAEATDQLPDEIWTKILETGIEKSILNHTDLSSFSICCKHFNSLSNDNTLWSSLLTLVFPHDPDGRNITDELLLESKKLVYKYRLERHQRNTIDWARRALEGFRIRSNSVSRRVRRCRRLLTEEKGGIQTRSKTARYDKVHEELDSIENENGTIKKEITKKLAYYKKKYGPCI</sequence>
<dbReference type="PROSITE" id="PS50181">
    <property type="entry name" value="FBOX"/>
    <property type="match status" value="1"/>
</dbReference>
<evidence type="ECO:0000313" key="3">
    <source>
        <dbReference type="Proteomes" id="UP000631114"/>
    </source>
</evidence>
<dbReference type="InterPro" id="IPR001810">
    <property type="entry name" value="F-box_dom"/>
</dbReference>
<dbReference type="CDD" id="cd22139">
    <property type="entry name" value="F-box_unchar"/>
    <property type="match status" value="1"/>
</dbReference>
<comment type="caution">
    <text evidence="2">The sequence shown here is derived from an EMBL/GenBank/DDBJ whole genome shotgun (WGS) entry which is preliminary data.</text>
</comment>
<dbReference type="SUPFAM" id="SSF81383">
    <property type="entry name" value="F-box domain"/>
    <property type="match status" value="1"/>
</dbReference>
<organism evidence="2 3">
    <name type="scientific">Coptis chinensis</name>
    <dbReference type="NCBI Taxonomy" id="261450"/>
    <lineage>
        <taxon>Eukaryota</taxon>
        <taxon>Viridiplantae</taxon>
        <taxon>Streptophyta</taxon>
        <taxon>Embryophyta</taxon>
        <taxon>Tracheophyta</taxon>
        <taxon>Spermatophyta</taxon>
        <taxon>Magnoliopsida</taxon>
        <taxon>Ranunculales</taxon>
        <taxon>Ranunculaceae</taxon>
        <taxon>Coptidoideae</taxon>
        <taxon>Coptis</taxon>
    </lineage>
</organism>